<keyword evidence="4" id="KW-1185">Reference proteome</keyword>
<dbReference type="AlphaFoldDB" id="A0A2R8CQR9"/>
<dbReference type="Proteomes" id="UP000244934">
    <property type="component" value="Unassembled WGS sequence"/>
</dbReference>
<name>A0A2R8CQR9_9GAMM</name>
<keyword evidence="1" id="KW-0175">Coiled coil</keyword>
<reference evidence="4" key="1">
    <citation type="submission" date="2018-03" db="EMBL/GenBank/DDBJ databases">
        <authorList>
            <person name="Navarro De La Torre S."/>
        </authorList>
    </citation>
    <scope>NUCLEOTIDE SEQUENCE [LARGE SCALE GENOMIC DNA]</scope>
    <source>
        <strain evidence="4">EAod3</strain>
    </source>
</reference>
<gene>
    <name evidence="3" type="ORF">KSP9073_03313</name>
</gene>
<dbReference type="OrthoDB" id="8658549at2"/>
<evidence type="ECO:0008006" key="5">
    <source>
        <dbReference type="Google" id="ProtNLM"/>
    </source>
</evidence>
<dbReference type="EMBL" id="ONZI01000005">
    <property type="protein sequence ID" value="SPJ35255.1"/>
    <property type="molecule type" value="Genomic_DNA"/>
</dbReference>
<feature type="coiled-coil region" evidence="1">
    <location>
        <begin position="60"/>
        <end position="91"/>
    </location>
</feature>
<dbReference type="InterPro" id="IPR020000">
    <property type="entry name" value="Phage_P2_LysB"/>
</dbReference>
<sequence>MNRLIIIGALIAGLTIGGWALWQRGNAANARADQIAQERDTALQENQRHQVVIDALWDNARRLESQRRALAEQQTELARTASNRLEQIKEIQRDDTDTKDWADTRLPDAVIRLRQRPAVTGADAYRQSVRNADGLHPAGQSSDQ</sequence>
<dbReference type="NCBIfam" id="TIGR03495">
    <property type="entry name" value="phage_LysB"/>
    <property type="match status" value="1"/>
</dbReference>
<evidence type="ECO:0000313" key="4">
    <source>
        <dbReference type="Proteomes" id="UP000244934"/>
    </source>
</evidence>
<organism evidence="3 4">
    <name type="scientific">Kushneria phyllosphaerae</name>
    <dbReference type="NCBI Taxonomy" id="2100822"/>
    <lineage>
        <taxon>Bacteria</taxon>
        <taxon>Pseudomonadati</taxon>
        <taxon>Pseudomonadota</taxon>
        <taxon>Gammaproteobacteria</taxon>
        <taxon>Oceanospirillales</taxon>
        <taxon>Halomonadaceae</taxon>
        <taxon>Kushneria</taxon>
    </lineage>
</organism>
<accession>A0A2R8CQR9</accession>
<evidence type="ECO:0000256" key="1">
    <source>
        <dbReference type="SAM" id="Coils"/>
    </source>
</evidence>
<evidence type="ECO:0000256" key="2">
    <source>
        <dbReference type="SAM" id="MobiDB-lite"/>
    </source>
</evidence>
<proteinExistence type="predicted"/>
<protein>
    <recommendedName>
        <fullName evidence="5">Phage lysis regulatory protein, LysB family</fullName>
    </recommendedName>
</protein>
<evidence type="ECO:0000313" key="3">
    <source>
        <dbReference type="EMBL" id="SPJ35255.1"/>
    </source>
</evidence>
<feature type="region of interest" description="Disordered" evidence="2">
    <location>
        <begin position="121"/>
        <end position="144"/>
    </location>
</feature>